<evidence type="ECO:0000313" key="2">
    <source>
        <dbReference type="Proteomes" id="UP001500909"/>
    </source>
</evidence>
<dbReference type="Gene3D" id="1.10.1200.10">
    <property type="entry name" value="ACP-like"/>
    <property type="match status" value="1"/>
</dbReference>
<dbReference type="SUPFAM" id="SSF47336">
    <property type="entry name" value="ACP-like"/>
    <property type="match status" value="1"/>
</dbReference>
<evidence type="ECO:0000313" key="1">
    <source>
        <dbReference type="EMBL" id="GAA0476295.1"/>
    </source>
</evidence>
<dbReference type="InterPro" id="IPR036736">
    <property type="entry name" value="ACP-like_sf"/>
</dbReference>
<reference evidence="1 2" key="1">
    <citation type="journal article" date="2019" name="Int. J. Syst. Evol. Microbiol.">
        <title>The Global Catalogue of Microorganisms (GCM) 10K type strain sequencing project: providing services to taxonomists for standard genome sequencing and annotation.</title>
        <authorList>
            <consortium name="The Broad Institute Genomics Platform"/>
            <consortium name="The Broad Institute Genome Sequencing Center for Infectious Disease"/>
            <person name="Wu L."/>
            <person name="Ma J."/>
        </authorList>
    </citation>
    <scope>NUCLEOTIDE SEQUENCE [LARGE SCALE GENOMIC DNA]</scope>
    <source>
        <strain evidence="1 2">JCM 4805</strain>
    </source>
</reference>
<comment type="caution">
    <text evidence="1">The sequence shown here is derived from an EMBL/GenBank/DDBJ whole genome shotgun (WGS) entry which is preliminary data.</text>
</comment>
<dbReference type="EMBL" id="BAAABY010000032">
    <property type="protein sequence ID" value="GAA0476295.1"/>
    <property type="molecule type" value="Genomic_DNA"/>
</dbReference>
<accession>A0ABN1AH91</accession>
<proteinExistence type="predicted"/>
<dbReference type="Proteomes" id="UP001500909">
    <property type="component" value="Unassembled WGS sequence"/>
</dbReference>
<evidence type="ECO:0008006" key="3">
    <source>
        <dbReference type="Google" id="ProtNLM"/>
    </source>
</evidence>
<organism evidence="1 2">
    <name type="scientific">Streptomyces olivaceiscleroticus</name>
    <dbReference type="NCBI Taxonomy" id="68245"/>
    <lineage>
        <taxon>Bacteria</taxon>
        <taxon>Bacillati</taxon>
        <taxon>Actinomycetota</taxon>
        <taxon>Actinomycetes</taxon>
        <taxon>Kitasatosporales</taxon>
        <taxon>Streptomycetaceae</taxon>
        <taxon>Streptomyces</taxon>
    </lineage>
</organism>
<protein>
    <recommendedName>
        <fullName evidence="3">Carrier domain-containing protein</fullName>
    </recommendedName>
</protein>
<name>A0ABN1AH91_9ACTN</name>
<dbReference type="RefSeq" id="WP_052868905.1">
    <property type="nucleotide sequence ID" value="NZ_BAAABY010000032.1"/>
</dbReference>
<keyword evidence="2" id="KW-1185">Reference proteome</keyword>
<sequence>MLPDIENAARESLSAVLDPAVEPEDLDLDADMTGTYGLTSLNKVLFLTEVCEATDVDLAHFTEHDLAEMRTLRSVAESLSRHTKKVA</sequence>
<gene>
    <name evidence="1" type="ORF">GCM10010361_45970</name>
</gene>